<dbReference type="EMBL" id="OZ075115">
    <property type="protein sequence ID" value="CAL5060972.1"/>
    <property type="molecule type" value="Genomic_DNA"/>
</dbReference>
<protein>
    <submittedName>
        <fullName evidence="1">Uncharacterized protein</fullName>
    </submittedName>
</protein>
<gene>
    <name evidence="1" type="ORF">URODEC1_LOCUS97444</name>
</gene>
<dbReference type="PANTHER" id="PTHR35161:SF15">
    <property type="entry name" value="OS07G0690800 PROTEIN"/>
    <property type="match status" value="1"/>
</dbReference>
<dbReference type="PANTHER" id="PTHR35161">
    <property type="entry name" value="OS02G0303100 PROTEIN"/>
    <property type="match status" value="1"/>
</dbReference>
<organism evidence="1 2">
    <name type="scientific">Urochloa decumbens</name>
    <dbReference type="NCBI Taxonomy" id="240449"/>
    <lineage>
        <taxon>Eukaryota</taxon>
        <taxon>Viridiplantae</taxon>
        <taxon>Streptophyta</taxon>
        <taxon>Embryophyta</taxon>
        <taxon>Tracheophyta</taxon>
        <taxon>Spermatophyta</taxon>
        <taxon>Magnoliopsida</taxon>
        <taxon>Liliopsida</taxon>
        <taxon>Poales</taxon>
        <taxon>Poaceae</taxon>
        <taxon>PACMAD clade</taxon>
        <taxon>Panicoideae</taxon>
        <taxon>Panicodae</taxon>
        <taxon>Paniceae</taxon>
        <taxon>Melinidinae</taxon>
        <taxon>Urochloa</taxon>
    </lineage>
</organism>
<keyword evidence="2" id="KW-1185">Reference proteome</keyword>
<reference evidence="2" key="1">
    <citation type="submission" date="2024-06" db="EMBL/GenBank/DDBJ databases">
        <authorList>
            <person name="Ryan C."/>
        </authorList>
    </citation>
    <scope>NUCLEOTIDE SEQUENCE [LARGE SCALE GENOMIC DNA]</scope>
</reference>
<name>A0ABC9EPR5_9POAL</name>
<accession>A0ABC9EPR5</accession>
<dbReference type="Proteomes" id="UP001497457">
    <property type="component" value="Chromosome 5rd"/>
</dbReference>
<reference evidence="1 2" key="2">
    <citation type="submission" date="2024-10" db="EMBL/GenBank/DDBJ databases">
        <authorList>
            <person name="Ryan C."/>
        </authorList>
    </citation>
    <scope>NUCLEOTIDE SEQUENCE [LARGE SCALE GENOMIC DNA]</scope>
</reference>
<dbReference type="AlphaFoldDB" id="A0ABC9EPR5"/>
<evidence type="ECO:0000313" key="1">
    <source>
        <dbReference type="EMBL" id="CAL5060972.1"/>
    </source>
</evidence>
<evidence type="ECO:0000313" key="2">
    <source>
        <dbReference type="Proteomes" id="UP001497457"/>
    </source>
</evidence>
<sequence length="315" mass="36122">MTLETSNVFSELNQEKLEAMRGKMRSLHNKSSARRVLYFEDRDMMLHELFICEADTSSKINLAEYLKKFKELVTVHVTPAGGPHKTISTAPKVKELVRQLYVLIKSLHRAGFSLRGQFSMNNFAVDESMMRVSVKFTDVPKSALQESEPEGEDLDLTQFVKMIKRDMFNGVFPPHDITVWLSMVIEKEVEGLLPDSSLLMDEQSCSNSFNVWYDIFLDLKESKSVAYGKICEKLEEYNGWKEKINGKEGNCLLADTLGDTSYFYGDSVDELLRLLRNSRQHSSRYQHALYALIVGQNFPNLIAHFQKALYEEGCL</sequence>
<proteinExistence type="predicted"/>